<sequence>MAIGKIFSYPSTSVCVCASSRAAGADCCPPSPADNWRVKRVQAVAACAGEKLEEVVVDMKDTKKPAFLAKWPMGCVPVFEGADGTLIGETTAIAEHVARVTGGKLIPTDPKQAAEVSQWICIADQELAAPHGCVTGMVHGYVAYAKPVQVSLLSKLATRLATLDRVLLTRTFIVGDRLTLADIALASVLYSLTNNGGQIDAAARAKIPNVVRYLETIVKSPKLAPVFGELNYTETAPQFQAPKKEGKADKPKADKPAAAAAAPVAKKEKAKKPAEDDDDDEPAAPAEPKVKNPLDDLPKSSFIMDEWKRKYSNEDTLTGALPWFYENFDSEGYSVWRVDYKYNDELTQVFMSANLIGGFFARLEASRKYAMGSMGVFGKANDSIISGAFVVRGKDAVPVLSVAPDWESYTITPLDITTEEGKKFFNGAMSWELEIDGKPWADGKIFK</sequence>
<gene>
    <name evidence="1" type="ORF">QFC19_006315</name>
</gene>
<organism evidence="1 2">
    <name type="scientific">Naganishia cerealis</name>
    <dbReference type="NCBI Taxonomy" id="610337"/>
    <lineage>
        <taxon>Eukaryota</taxon>
        <taxon>Fungi</taxon>
        <taxon>Dikarya</taxon>
        <taxon>Basidiomycota</taxon>
        <taxon>Agaricomycotina</taxon>
        <taxon>Tremellomycetes</taxon>
        <taxon>Filobasidiales</taxon>
        <taxon>Filobasidiaceae</taxon>
        <taxon>Naganishia</taxon>
    </lineage>
</organism>
<dbReference type="Proteomes" id="UP001241377">
    <property type="component" value="Unassembled WGS sequence"/>
</dbReference>
<dbReference type="EMBL" id="JASBWR010000075">
    <property type="protein sequence ID" value="KAJ9098547.1"/>
    <property type="molecule type" value="Genomic_DNA"/>
</dbReference>
<reference evidence="1" key="1">
    <citation type="submission" date="2023-04" db="EMBL/GenBank/DDBJ databases">
        <title>Draft Genome sequencing of Naganishia species isolated from polar environments using Oxford Nanopore Technology.</title>
        <authorList>
            <person name="Leo P."/>
            <person name="Venkateswaran K."/>
        </authorList>
    </citation>
    <scope>NUCLEOTIDE SEQUENCE</scope>
    <source>
        <strain evidence="1">MNA-CCFEE 5261</strain>
    </source>
</reference>
<evidence type="ECO:0000313" key="2">
    <source>
        <dbReference type="Proteomes" id="UP001241377"/>
    </source>
</evidence>
<accession>A0ACC2VHY4</accession>
<protein>
    <submittedName>
        <fullName evidence="1">Uncharacterized protein</fullName>
    </submittedName>
</protein>
<name>A0ACC2VHY4_9TREE</name>
<proteinExistence type="predicted"/>
<comment type="caution">
    <text evidence="1">The sequence shown here is derived from an EMBL/GenBank/DDBJ whole genome shotgun (WGS) entry which is preliminary data.</text>
</comment>
<evidence type="ECO:0000313" key="1">
    <source>
        <dbReference type="EMBL" id="KAJ9098547.1"/>
    </source>
</evidence>
<keyword evidence="2" id="KW-1185">Reference proteome</keyword>